<feature type="transmembrane region" description="Helical" evidence="1">
    <location>
        <begin position="14"/>
        <end position="36"/>
    </location>
</feature>
<protein>
    <submittedName>
        <fullName evidence="2">Uncharacterized protein</fullName>
    </submittedName>
</protein>
<gene>
    <name evidence="2" type="ORF">STVIR_2394</name>
</gene>
<keyword evidence="1" id="KW-0472">Membrane</keyword>
<dbReference type="AlphaFoldDB" id="L8PKX2"/>
<dbReference type="PATRIC" id="fig|1160705.3.peg.2374"/>
<comment type="caution">
    <text evidence="2">The sequence shown here is derived from an EMBL/GenBank/DDBJ whole genome shotgun (WGS) entry which is preliminary data.</text>
</comment>
<keyword evidence="1" id="KW-0812">Transmembrane</keyword>
<name>L8PKX2_STRVR</name>
<feature type="transmembrane region" description="Helical" evidence="1">
    <location>
        <begin position="82"/>
        <end position="106"/>
    </location>
</feature>
<dbReference type="EMBL" id="AMLP01000078">
    <property type="protein sequence ID" value="ELS56633.1"/>
    <property type="molecule type" value="Genomic_DNA"/>
</dbReference>
<feature type="transmembrane region" description="Helical" evidence="1">
    <location>
        <begin position="48"/>
        <end position="70"/>
    </location>
</feature>
<keyword evidence="1" id="KW-1133">Transmembrane helix</keyword>
<evidence type="ECO:0000313" key="3">
    <source>
        <dbReference type="Proteomes" id="UP000011205"/>
    </source>
</evidence>
<reference evidence="2 3" key="1">
    <citation type="journal article" date="2013" name="Genome Announc.">
        <title>Draft Genome Sequence of Streptomyces viridochromogenes Strain Tu57, Producer of Avilamycin.</title>
        <authorList>
            <person name="Gruning B.A."/>
            <person name="Erxleben A."/>
            <person name="Hahnlein A."/>
            <person name="Gunther S."/>
        </authorList>
    </citation>
    <scope>NUCLEOTIDE SEQUENCE [LARGE SCALE GENOMIC DNA]</scope>
    <source>
        <strain evidence="2 3">Tue57</strain>
    </source>
</reference>
<evidence type="ECO:0000313" key="2">
    <source>
        <dbReference type="EMBL" id="ELS56633.1"/>
    </source>
</evidence>
<evidence type="ECO:0000256" key="1">
    <source>
        <dbReference type="SAM" id="Phobius"/>
    </source>
</evidence>
<dbReference type="RefSeq" id="WP_003997734.1">
    <property type="nucleotide sequence ID" value="NZ_AMLP01000078.1"/>
</dbReference>
<dbReference type="Proteomes" id="UP000011205">
    <property type="component" value="Unassembled WGS sequence"/>
</dbReference>
<proteinExistence type="predicted"/>
<accession>L8PKX2</accession>
<organism evidence="2 3">
    <name type="scientific">Streptomyces viridochromogenes Tue57</name>
    <dbReference type="NCBI Taxonomy" id="1160705"/>
    <lineage>
        <taxon>Bacteria</taxon>
        <taxon>Bacillati</taxon>
        <taxon>Actinomycetota</taxon>
        <taxon>Actinomycetes</taxon>
        <taxon>Kitasatosporales</taxon>
        <taxon>Streptomycetaceae</taxon>
        <taxon>Streptomyces</taxon>
    </lineage>
</organism>
<sequence length="198" mass="20585">MRTVLVAAAGFPTLLFTAALVVVVVFWLLVAVGAAASDSFDADVDLDAWGLGGVPVAVALSALTAFAWILSVGATVLLGPAVPPGALVLTCVLLPLPALCVAWRLTRWCLRPLRRRLPEEPAPSRSDFVGLARTVRIGRADAGARQVEMSARDGSTVVALRRVGVDRLPVGSTGLLAASDEIRDLGCDSGLEQRGHAA</sequence>